<evidence type="ECO:0000313" key="4">
    <source>
        <dbReference type="Proteomes" id="UP000693970"/>
    </source>
</evidence>
<organism evidence="2 4">
    <name type="scientific">Nitzschia inconspicua</name>
    <dbReference type="NCBI Taxonomy" id="303405"/>
    <lineage>
        <taxon>Eukaryota</taxon>
        <taxon>Sar</taxon>
        <taxon>Stramenopiles</taxon>
        <taxon>Ochrophyta</taxon>
        <taxon>Bacillariophyta</taxon>
        <taxon>Bacillariophyceae</taxon>
        <taxon>Bacillariophycidae</taxon>
        <taxon>Bacillariales</taxon>
        <taxon>Bacillariaceae</taxon>
        <taxon>Nitzschia</taxon>
    </lineage>
</organism>
<dbReference type="EMBL" id="JAGRRH010000004">
    <property type="protein sequence ID" value="KAG7371253.1"/>
    <property type="molecule type" value="Genomic_DNA"/>
</dbReference>
<reference evidence="2" key="1">
    <citation type="journal article" date="2021" name="Sci. Rep.">
        <title>Diploid genomic architecture of Nitzschia inconspicua, an elite biomass production diatom.</title>
        <authorList>
            <person name="Oliver A."/>
            <person name="Podell S."/>
            <person name="Pinowska A."/>
            <person name="Traller J.C."/>
            <person name="Smith S.R."/>
            <person name="McClure R."/>
            <person name="Beliaev A."/>
            <person name="Bohutskyi P."/>
            <person name="Hill E.A."/>
            <person name="Rabines A."/>
            <person name="Zheng H."/>
            <person name="Allen L.Z."/>
            <person name="Kuo A."/>
            <person name="Grigoriev I.V."/>
            <person name="Allen A.E."/>
            <person name="Hazlebeck D."/>
            <person name="Allen E.E."/>
        </authorList>
    </citation>
    <scope>NUCLEOTIDE SEQUENCE</scope>
    <source>
        <strain evidence="2">Hildebrandi</strain>
    </source>
</reference>
<dbReference type="AlphaFoldDB" id="A0A9K3K5T4"/>
<evidence type="ECO:0000313" key="2">
    <source>
        <dbReference type="EMBL" id="KAG7337568.1"/>
    </source>
</evidence>
<dbReference type="EMBL" id="JAGRRH010000080">
    <property type="protein sequence ID" value="KAG7337568.1"/>
    <property type="molecule type" value="Genomic_DNA"/>
</dbReference>
<feature type="region of interest" description="Disordered" evidence="1">
    <location>
        <begin position="1"/>
        <end position="22"/>
    </location>
</feature>
<comment type="caution">
    <text evidence="2">The sequence shown here is derived from an EMBL/GenBank/DDBJ whole genome shotgun (WGS) entry which is preliminary data.</text>
</comment>
<keyword evidence="4" id="KW-1185">Reference proteome</keyword>
<evidence type="ECO:0000313" key="3">
    <source>
        <dbReference type="EMBL" id="KAG7371253.1"/>
    </source>
</evidence>
<feature type="compositionally biased region" description="Basic and acidic residues" evidence="1">
    <location>
        <begin position="12"/>
        <end position="21"/>
    </location>
</feature>
<sequence length="159" mass="17472">MNTDSFPTIPRRLKDNNEERGSSIVKRRLPYAHSVSASSLSFVLFPSDSVPSCLAQPSKFKHRNSNVLQRNKSSSIVEVFMFPTEGSSPMKPNASFSEGCRDSRRGGSLTLSTGTNSLKRAGTSRSTGRRWPDLSKTSSVMTPTSCESMDDEEEDSEKA</sequence>
<name>A0A9K3K5T4_9STRA</name>
<protein>
    <submittedName>
        <fullName evidence="2">Uncharacterized protein</fullName>
    </submittedName>
</protein>
<feature type="region of interest" description="Disordered" evidence="1">
    <location>
        <begin position="87"/>
        <end position="159"/>
    </location>
</feature>
<feature type="compositionally biased region" description="Polar residues" evidence="1">
    <location>
        <begin position="135"/>
        <end position="144"/>
    </location>
</feature>
<reference evidence="2" key="2">
    <citation type="submission" date="2021-04" db="EMBL/GenBank/DDBJ databases">
        <authorList>
            <person name="Podell S."/>
        </authorList>
    </citation>
    <scope>NUCLEOTIDE SEQUENCE</scope>
    <source>
        <strain evidence="2">Hildebrandi</strain>
    </source>
</reference>
<feature type="compositionally biased region" description="Acidic residues" evidence="1">
    <location>
        <begin position="148"/>
        <end position="159"/>
    </location>
</feature>
<gene>
    <name evidence="3" type="ORF">IV203_019823</name>
    <name evidence="2" type="ORF">IV203_020392</name>
</gene>
<accession>A0A9K3K5T4</accession>
<evidence type="ECO:0000256" key="1">
    <source>
        <dbReference type="SAM" id="MobiDB-lite"/>
    </source>
</evidence>
<dbReference type="Proteomes" id="UP000693970">
    <property type="component" value="Unassembled WGS sequence"/>
</dbReference>
<proteinExistence type="predicted"/>
<feature type="compositionally biased region" description="Polar residues" evidence="1">
    <location>
        <begin position="109"/>
        <end position="126"/>
    </location>
</feature>